<reference evidence="4" key="1">
    <citation type="submission" date="2023-11" db="EMBL/GenBank/DDBJ databases">
        <title>The genome sequences of three competitors of mushroom-forming fungi.</title>
        <authorList>
            <person name="Beijen E."/>
            <person name="Ohm R.A."/>
        </authorList>
    </citation>
    <scope>NUCLEOTIDE SEQUENCE</scope>
    <source>
        <strain evidence="4">CBS 100526</strain>
    </source>
</reference>
<dbReference type="InterPro" id="IPR008030">
    <property type="entry name" value="NmrA-like"/>
</dbReference>
<dbReference type="Proteomes" id="UP001273209">
    <property type="component" value="Unassembled WGS sequence"/>
</dbReference>
<dbReference type="SUPFAM" id="SSF51735">
    <property type="entry name" value="NAD(P)-binding Rossmann-fold domains"/>
    <property type="match status" value="1"/>
</dbReference>
<accession>A0AAE1J184</accession>
<dbReference type="GO" id="GO:0005634">
    <property type="term" value="C:nucleus"/>
    <property type="evidence" value="ECO:0007669"/>
    <property type="project" value="TreeGrafter"/>
</dbReference>
<sequence>MATKTVLVIGGTGAQGVPIVQELDKQGYHVRVLTRDPESEHSQRLRSVAPSVQYVIGTPTDEDAPRSAFAGVDYAFVNLTSFALGIKNEIYWGITTFEIAVQSGVEHYVWSSLDNYALETKYDDDLRCGHYYGKGHAKQWMSALPQSPMKWSVVCTGPYVEQLWYFQHPKKSDSGVYNFRLLTDDGVIPYVCLDDMGYYVRRIYEHPEKSAGLNLDIGVEDVSLVQIAKAFTDATVKPAKATNLTIEQWTQETGLSEEDMEHRIGTSTAPGDPSLLTSRREFSAWWRIYQNCGKNTKLGLCKRDYSLLDEIFPGRIKNLKQWMEKVGYDGNATRTFEAGIPWGM</sequence>
<dbReference type="InterPro" id="IPR051164">
    <property type="entry name" value="NmrA-like_oxidored"/>
</dbReference>
<evidence type="ECO:0000313" key="5">
    <source>
        <dbReference type="Proteomes" id="UP001273209"/>
    </source>
</evidence>
<evidence type="ECO:0000256" key="2">
    <source>
        <dbReference type="ARBA" id="ARBA00022857"/>
    </source>
</evidence>
<protein>
    <recommendedName>
        <fullName evidence="3">NmrA-like domain-containing protein</fullName>
    </recommendedName>
</protein>
<dbReference type="PANTHER" id="PTHR42748:SF14">
    <property type="entry name" value="SNOAL-LIKE DOMAIN-CONTAINING PROTEIN"/>
    <property type="match status" value="1"/>
</dbReference>
<name>A0AAE1J184_9HYPO</name>
<gene>
    <name evidence="4" type="ORF">Triagg1_8095</name>
</gene>
<dbReference type="InterPro" id="IPR036291">
    <property type="entry name" value="NAD(P)-bd_dom_sf"/>
</dbReference>
<dbReference type="Pfam" id="PF05368">
    <property type="entry name" value="NmrA"/>
    <property type="match status" value="1"/>
</dbReference>
<dbReference type="GeneID" id="87922808"/>
<feature type="domain" description="NmrA-like" evidence="3">
    <location>
        <begin position="3"/>
        <end position="251"/>
    </location>
</feature>
<dbReference type="Gene3D" id="3.40.50.720">
    <property type="entry name" value="NAD(P)-binding Rossmann-like Domain"/>
    <property type="match status" value="1"/>
</dbReference>
<proteinExistence type="inferred from homology"/>
<dbReference type="RefSeq" id="XP_062752940.1">
    <property type="nucleotide sequence ID" value="XM_062902903.1"/>
</dbReference>
<keyword evidence="5" id="KW-1185">Reference proteome</keyword>
<keyword evidence="2" id="KW-0521">NADP</keyword>
<dbReference type="PANTHER" id="PTHR42748">
    <property type="entry name" value="NITROGEN METABOLITE REPRESSION PROTEIN NMRA FAMILY MEMBER"/>
    <property type="match status" value="1"/>
</dbReference>
<dbReference type="Gene3D" id="3.90.25.10">
    <property type="entry name" value="UDP-galactose 4-epimerase, domain 1"/>
    <property type="match status" value="1"/>
</dbReference>
<evidence type="ECO:0000259" key="3">
    <source>
        <dbReference type="Pfam" id="PF05368"/>
    </source>
</evidence>
<comment type="similarity">
    <text evidence="1">Belongs to the NmrA-type oxidoreductase family.</text>
</comment>
<organism evidence="4 5">
    <name type="scientific">Trichoderma aggressivum f. europaeum</name>
    <dbReference type="NCBI Taxonomy" id="173218"/>
    <lineage>
        <taxon>Eukaryota</taxon>
        <taxon>Fungi</taxon>
        <taxon>Dikarya</taxon>
        <taxon>Ascomycota</taxon>
        <taxon>Pezizomycotina</taxon>
        <taxon>Sordariomycetes</taxon>
        <taxon>Hypocreomycetidae</taxon>
        <taxon>Hypocreales</taxon>
        <taxon>Hypocreaceae</taxon>
        <taxon>Trichoderma</taxon>
    </lineage>
</organism>
<dbReference type="AlphaFoldDB" id="A0AAE1J184"/>
<dbReference type="EMBL" id="JAWRVG010000038">
    <property type="protein sequence ID" value="KAK4066263.1"/>
    <property type="molecule type" value="Genomic_DNA"/>
</dbReference>
<evidence type="ECO:0000313" key="4">
    <source>
        <dbReference type="EMBL" id="KAK4066263.1"/>
    </source>
</evidence>
<comment type="caution">
    <text evidence="4">The sequence shown here is derived from an EMBL/GenBank/DDBJ whole genome shotgun (WGS) entry which is preliminary data.</text>
</comment>
<evidence type="ECO:0000256" key="1">
    <source>
        <dbReference type="ARBA" id="ARBA00006328"/>
    </source>
</evidence>